<dbReference type="KEGG" id="tpe:Tpen_1305"/>
<dbReference type="EnsemblBacteria" id="ABL78703">
    <property type="protein sequence ID" value="ABL78703"/>
    <property type="gene ID" value="Tpen_1305"/>
</dbReference>
<reference evidence="2" key="1">
    <citation type="journal article" date="2008" name="J. Bacteriol.">
        <title>Genome sequence of Thermofilum pendens reveals an exceptional loss of biosynthetic pathways without genome reduction.</title>
        <authorList>
            <person name="Anderson I."/>
            <person name="Rodriguez J."/>
            <person name="Susanti D."/>
            <person name="Porat I."/>
            <person name="Reich C."/>
            <person name="Ulrich L.E."/>
            <person name="Elkins J.G."/>
            <person name="Mavromatis K."/>
            <person name="Lykidis A."/>
            <person name="Kim E."/>
            <person name="Thompson L.S."/>
            <person name="Nolan M."/>
            <person name="Land M."/>
            <person name="Copeland A."/>
            <person name="Lapidus A."/>
            <person name="Lucas S."/>
            <person name="Detter C."/>
            <person name="Zhulin I.B."/>
            <person name="Olsen G.J."/>
            <person name="Whitman W."/>
            <person name="Mukhopadhyay B."/>
            <person name="Bristow J."/>
            <person name="Kyrpides N."/>
        </authorList>
    </citation>
    <scope>NUCLEOTIDE SEQUENCE [LARGE SCALE GENOMIC DNA]</scope>
    <source>
        <strain evidence="2">DSM 2475 / Hrk 5</strain>
    </source>
</reference>
<keyword evidence="2" id="KW-1185">Reference proteome</keyword>
<dbReference type="AlphaFoldDB" id="A1RZS3"/>
<sequence>MGVRVGGDVLRVLWSEVYGGSSEAASRLAPLLVSTAVFGPHSRGMAELVLSSFSGEGVGGLEGAVRWFSRVDAGTFAEIREAVLGARRGAGGSGYGRLVLGPARRIVREALREAGGGVGVEEALRSYLASRVGWRLVGAVGEHFDRVAEAVGVFVLGFDLWLDEWDCIKEYFELEGSVAPAAVGYAVASRLGELVEPTARERAVRLRSELKGYGEGWERGVALMRGIGYAAMSDPYEMSGEELESALHLMDEASATWYFASARIYLVAARGLLDRALEEVEKGGSGSLVRHALGVAASTLTSGRWDLANELAPLALAAADRVRRDFKGDAGLAVLASSVLASVALLSTDGGARRGSYLSLLLLTAAYPEDAGGVSSFLHLNAARAARAIGRLESAEEHLRKAEALLPRPGARLAGGVDADTLRTTVALERGMVAMYLKRLGEAWGYFRRVAEEEKARYARLGDPAFLARAIVAESWALRVGVMEALLGGDEEGFWEHAGRLVALGEEYEERCVEGHDPLCEMLGPRYALAHAEAVAVSALRALCGRGAQLKPLWGEYFDVDPDYARAVASLLYALGRLGGGRVEEHGAREALEAFAPGGRRVGPCRAVKDKALGSLCSEMLRGGYTRHQFLAVCVLVGCGELEAAKEAVSEVAGYSDLPVEQALLAKVADGLSEAARGGSAERLAKALVATWLRFY</sequence>
<organism evidence="1 2">
    <name type="scientific">Thermofilum pendens (strain DSM 2475 / Hrk 5)</name>
    <dbReference type="NCBI Taxonomy" id="368408"/>
    <lineage>
        <taxon>Archaea</taxon>
        <taxon>Thermoproteota</taxon>
        <taxon>Thermoprotei</taxon>
        <taxon>Thermofilales</taxon>
        <taxon>Thermofilaceae</taxon>
        <taxon>Thermofilum</taxon>
    </lineage>
</organism>
<proteinExistence type="predicted"/>
<protein>
    <submittedName>
        <fullName evidence="1">Uncharacterized protein</fullName>
    </submittedName>
</protein>
<accession>A1RZS3</accession>
<dbReference type="Proteomes" id="UP000000641">
    <property type="component" value="Chromosome"/>
</dbReference>
<evidence type="ECO:0000313" key="2">
    <source>
        <dbReference type="Proteomes" id="UP000000641"/>
    </source>
</evidence>
<dbReference type="InterPro" id="IPR011990">
    <property type="entry name" value="TPR-like_helical_dom_sf"/>
</dbReference>
<dbReference type="EMBL" id="CP000505">
    <property type="protein sequence ID" value="ABL78703.1"/>
    <property type="molecule type" value="Genomic_DNA"/>
</dbReference>
<name>A1RZS3_THEPD</name>
<gene>
    <name evidence="1" type="ordered locus">Tpen_1305</name>
</gene>
<dbReference type="SUPFAM" id="SSF48452">
    <property type="entry name" value="TPR-like"/>
    <property type="match status" value="1"/>
</dbReference>
<dbReference type="STRING" id="368408.Tpen_1305"/>
<dbReference type="HOGENOM" id="CLU_395689_0_0_2"/>
<evidence type="ECO:0000313" key="1">
    <source>
        <dbReference type="EMBL" id="ABL78703.1"/>
    </source>
</evidence>